<dbReference type="InterPro" id="IPR054059">
    <property type="entry name" value="MORF/ORRM1/DAG-like_MORF"/>
</dbReference>
<dbReference type="PANTHER" id="PTHR31346">
    <property type="entry name" value="MULTIPLE ORGANELLAR RNA EDITING FACTOR 2, CHLOROPLASTIC-RELATED-RELATED"/>
    <property type="match status" value="1"/>
</dbReference>
<dbReference type="EMBL" id="OZ021737">
    <property type="protein sequence ID" value="CAK9318857.1"/>
    <property type="molecule type" value="Genomic_DNA"/>
</dbReference>
<dbReference type="Pfam" id="PF21864">
    <property type="entry name" value="MORF_dom"/>
    <property type="match status" value="1"/>
</dbReference>
<evidence type="ECO:0000256" key="2">
    <source>
        <dbReference type="ARBA" id="ARBA00022946"/>
    </source>
</evidence>
<organism evidence="4 5">
    <name type="scientific">Citrullus colocynthis</name>
    <name type="common">colocynth</name>
    <dbReference type="NCBI Taxonomy" id="252529"/>
    <lineage>
        <taxon>Eukaryota</taxon>
        <taxon>Viridiplantae</taxon>
        <taxon>Streptophyta</taxon>
        <taxon>Embryophyta</taxon>
        <taxon>Tracheophyta</taxon>
        <taxon>Spermatophyta</taxon>
        <taxon>Magnoliopsida</taxon>
        <taxon>eudicotyledons</taxon>
        <taxon>Gunneridae</taxon>
        <taxon>Pentapetalae</taxon>
        <taxon>rosids</taxon>
        <taxon>fabids</taxon>
        <taxon>Cucurbitales</taxon>
        <taxon>Cucurbitaceae</taxon>
        <taxon>Benincaseae</taxon>
        <taxon>Citrullus</taxon>
    </lineage>
</organism>
<keyword evidence="2" id="KW-0809">Transit peptide</keyword>
<keyword evidence="5" id="KW-1185">Reference proteome</keyword>
<name>A0ABP0YEF3_9ROSI</name>
<dbReference type="PANTHER" id="PTHR31346:SF4">
    <property type="entry name" value="MULTIPLE ORGANELLAR RNA EDITING FACTOR 8, CHLOROPLASTIC_MITOCHONDRIAL"/>
    <property type="match status" value="1"/>
</dbReference>
<reference evidence="4 5" key="1">
    <citation type="submission" date="2024-03" db="EMBL/GenBank/DDBJ databases">
        <authorList>
            <person name="Gkanogiannis A."/>
            <person name="Becerra Lopez-Lavalle L."/>
        </authorList>
    </citation>
    <scope>NUCLEOTIDE SEQUENCE [LARGE SCALE GENOMIC DNA]</scope>
</reference>
<proteinExistence type="predicted"/>
<protein>
    <recommendedName>
        <fullName evidence="3">MORF/ORRM1/DAG-like MORF domain-containing protein</fullName>
    </recommendedName>
</protein>
<dbReference type="Proteomes" id="UP001642487">
    <property type="component" value="Chromosome 3"/>
</dbReference>
<dbReference type="InterPro" id="IPR039206">
    <property type="entry name" value="MORF/ORRM1/DAG-like"/>
</dbReference>
<evidence type="ECO:0000259" key="3">
    <source>
        <dbReference type="Pfam" id="PF21864"/>
    </source>
</evidence>
<evidence type="ECO:0000313" key="5">
    <source>
        <dbReference type="Proteomes" id="UP001642487"/>
    </source>
</evidence>
<evidence type="ECO:0000313" key="4">
    <source>
        <dbReference type="EMBL" id="CAK9318857.1"/>
    </source>
</evidence>
<feature type="domain" description="MORF/ORRM1/DAG-like MORF" evidence="3">
    <location>
        <begin position="81"/>
        <end position="113"/>
    </location>
</feature>
<gene>
    <name evidence="4" type="ORF">CITCOLO1_LOCUS10833</name>
</gene>
<evidence type="ECO:0000256" key="1">
    <source>
        <dbReference type="ARBA" id="ARBA00022664"/>
    </source>
</evidence>
<sequence length="117" mass="13172">MFSRSFLTATGTAVSASSHSYFSLMRRLRPLTAIVAVDFRSLSPAPSVREFATSYSLHDPNPNWSNRPPKEPRLPDGCDSEHWLVVMEKPEDELTRDEIIDSYIKTLAMVVGRTVCL</sequence>
<accession>A0ABP0YEF3</accession>
<keyword evidence="1" id="KW-0507">mRNA processing</keyword>